<comment type="caution">
    <text evidence="8">The sequence shown here is derived from an EMBL/GenBank/DDBJ whole genome shotgun (WGS) entry which is preliminary data.</text>
</comment>
<keyword evidence="9" id="KW-1185">Reference proteome</keyword>
<dbReference type="InterPro" id="IPR001579">
    <property type="entry name" value="Glyco_hydro_18_chit_AS"/>
</dbReference>
<evidence type="ECO:0000313" key="9">
    <source>
        <dbReference type="Proteomes" id="UP001163823"/>
    </source>
</evidence>
<evidence type="ECO:0000256" key="2">
    <source>
        <dbReference type="ARBA" id="ARBA00022729"/>
    </source>
</evidence>
<keyword evidence="5 6" id="KW-0326">Glycosidase</keyword>
<dbReference type="EMBL" id="JARAOO010000008">
    <property type="protein sequence ID" value="KAJ7958529.1"/>
    <property type="molecule type" value="Genomic_DNA"/>
</dbReference>
<dbReference type="Gene3D" id="3.20.20.80">
    <property type="entry name" value="Glycosidases"/>
    <property type="match status" value="1"/>
</dbReference>
<dbReference type="GO" id="GO:0005975">
    <property type="term" value="P:carbohydrate metabolic process"/>
    <property type="evidence" value="ECO:0007669"/>
    <property type="project" value="InterPro"/>
</dbReference>
<dbReference type="GO" id="GO:0006032">
    <property type="term" value="P:chitin catabolic process"/>
    <property type="evidence" value="ECO:0007669"/>
    <property type="project" value="TreeGrafter"/>
</dbReference>
<dbReference type="PANTHER" id="PTHR11177">
    <property type="entry name" value="CHITINASE"/>
    <property type="match status" value="1"/>
</dbReference>
<gene>
    <name evidence="8" type="ORF">O6P43_019242</name>
</gene>
<organism evidence="8 9">
    <name type="scientific">Quillaja saponaria</name>
    <name type="common">Soap bark tree</name>
    <dbReference type="NCBI Taxonomy" id="32244"/>
    <lineage>
        <taxon>Eukaryota</taxon>
        <taxon>Viridiplantae</taxon>
        <taxon>Streptophyta</taxon>
        <taxon>Embryophyta</taxon>
        <taxon>Tracheophyta</taxon>
        <taxon>Spermatophyta</taxon>
        <taxon>Magnoliopsida</taxon>
        <taxon>eudicotyledons</taxon>
        <taxon>Gunneridae</taxon>
        <taxon>Pentapetalae</taxon>
        <taxon>rosids</taxon>
        <taxon>fabids</taxon>
        <taxon>Fabales</taxon>
        <taxon>Quillajaceae</taxon>
        <taxon>Quillaja</taxon>
    </lineage>
</organism>
<evidence type="ECO:0000256" key="4">
    <source>
        <dbReference type="ARBA" id="ARBA00023180"/>
    </source>
</evidence>
<dbReference type="SUPFAM" id="SSF51445">
    <property type="entry name" value="(Trans)glycosidases"/>
    <property type="match status" value="1"/>
</dbReference>
<evidence type="ECO:0000256" key="3">
    <source>
        <dbReference type="ARBA" id="ARBA00022801"/>
    </source>
</evidence>
<dbReference type="FunFam" id="3.10.50.10:FF:000003">
    <property type="entry name" value="Class V chitinase CHIT5b"/>
    <property type="match status" value="1"/>
</dbReference>
<reference evidence="8" key="1">
    <citation type="journal article" date="2023" name="Science">
        <title>Elucidation of the pathway for biosynthesis of saponin adjuvants from the soapbark tree.</title>
        <authorList>
            <person name="Reed J."/>
            <person name="Orme A."/>
            <person name="El-Demerdash A."/>
            <person name="Owen C."/>
            <person name="Martin L.B.B."/>
            <person name="Misra R.C."/>
            <person name="Kikuchi S."/>
            <person name="Rejzek M."/>
            <person name="Martin A.C."/>
            <person name="Harkess A."/>
            <person name="Leebens-Mack J."/>
            <person name="Louveau T."/>
            <person name="Stephenson M.J."/>
            <person name="Osbourn A."/>
        </authorList>
    </citation>
    <scope>NUCLEOTIDE SEQUENCE</scope>
    <source>
        <strain evidence="8">S10</strain>
    </source>
</reference>
<keyword evidence="3 6" id="KW-0378">Hydrolase</keyword>
<feature type="domain" description="GH18" evidence="7">
    <location>
        <begin position="1"/>
        <end position="245"/>
    </location>
</feature>
<dbReference type="InterPro" id="IPR017853">
    <property type="entry name" value="GH"/>
</dbReference>
<keyword evidence="2" id="KW-0732">Signal</keyword>
<dbReference type="Pfam" id="PF00704">
    <property type="entry name" value="Glyco_hydro_18"/>
    <property type="match status" value="1"/>
</dbReference>
<evidence type="ECO:0000313" key="8">
    <source>
        <dbReference type="EMBL" id="KAJ7958529.1"/>
    </source>
</evidence>
<evidence type="ECO:0000256" key="6">
    <source>
        <dbReference type="RuleBase" id="RU000489"/>
    </source>
</evidence>
<dbReference type="InterPro" id="IPR011583">
    <property type="entry name" value="Chitinase_II/V-like_cat"/>
</dbReference>
<proteinExistence type="inferred from homology"/>
<dbReference type="KEGG" id="qsa:O6P43_019242"/>
<dbReference type="GO" id="GO:0008061">
    <property type="term" value="F:chitin binding"/>
    <property type="evidence" value="ECO:0007669"/>
    <property type="project" value="InterPro"/>
</dbReference>
<evidence type="ECO:0000256" key="5">
    <source>
        <dbReference type="ARBA" id="ARBA00023295"/>
    </source>
</evidence>
<dbReference type="AlphaFoldDB" id="A0AAD7PKS8"/>
<dbReference type="InterPro" id="IPR050314">
    <property type="entry name" value="Glycosyl_Hydrlase_18"/>
</dbReference>
<dbReference type="GO" id="GO:0004568">
    <property type="term" value="F:chitinase activity"/>
    <property type="evidence" value="ECO:0007669"/>
    <property type="project" value="TreeGrafter"/>
</dbReference>
<evidence type="ECO:0000256" key="1">
    <source>
        <dbReference type="ARBA" id="ARBA00008682"/>
    </source>
</evidence>
<dbReference type="GO" id="GO:0005576">
    <property type="term" value="C:extracellular region"/>
    <property type="evidence" value="ECO:0007669"/>
    <property type="project" value="TreeGrafter"/>
</dbReference>
<sequence>MAKTNLSREIFINSTIEVARKYGFDGVDLDWEFPANDQDMSNLALLYKEWYKALYNEANNTTRSRLILTSAVYYASKFTTYGDPRSYPAYAINKYLDWISPMCFDYHGSWENFTGVNAALYDPSSNISTNYGIGSWIQAGVPPEKLVMGLPLYGRTWKLKDPYVNGVGAPTVPGNGSGTMDYYQIVNFNNGTNNGTGATVVFDKRSVSYYSYMGDSWVGYDDVRSIQKKVRFSRMLGLRGYFFGP</sequence>
<keyword evidence="4" id="KW-0325">Glycoprotein</keyword>
<comment type="similarity">
    <text evidence="1">Belongs to the glycosyl hydrolase 18 family. Chitinase class V subfamily.</text>
</comment>
<dbReference type="SUPFAM" id="SSF54556">
    <property type="entry name" value="Chitinase insertion domain"/>
    <property type="match status" value="1"/>
</dbReference>
<dbReference type="PANTHER" id="PTHR11177:SF317">
    <property type="entry name" value="CHITINASE 12-RELATED"/>
    <property type="match status" value="1"/>
</dbReference>
<dbReference type="SMART" id="SM00636">
    <property type="entry name" value="Glyco_18"/>
    <property type="match status" value="1"/>
</dbReference>
<dbReference type="Gene3D" id="3.10.50.10">
    <property type="match status" value="1"/>
</dbReference>
<accession>A0AAD7PKS8</accession>
<dbReference type="PROSITE" id="PS51910">
    <property type="entry name" value="GH18_2"/>
    <property type="match status" value="1"/>
</dbReference>
<dbReference type="InterPro" id="IPR001223">
    <property type="entry name" value="Glyco_hydro18_cat"/>
</dbReference>
<name>A0AAD7PKS8_QUISA</name>
<protein>
    <submittedName>
        <fullName evidence="8">Chitinase</fullName>
    </submittedName>
</protein>
<dbReference type="Proteomes" id="UP001163823">
    <property type="component" value="Chromosome 8"/>
</dbReference>
<dbReference type="PROSITE" id="PS01095">
    <property type="entry name" value="GH18_1"/>
    <property type="match status" value="1"/>
</dbReference>
<dbReference type="InterPro" id="IPR029070">
    <property type="entry name" value="Chitinase_insertion_sf"/>
</dbReference>
<evidence type="ECO:0000259" key="7">
    <source>
        <dbReference type="PROSITE" id="PS51910"/>
    </source>
</evidence>